<accession>A0A1H9Z9V6</accession>
<name>A0A1H9Z9V6_9FIRM</name>
<evidence type="ECO:0000313" key="1">
    <source>
        <dbReference type="EMBL" id="SES78304.1"/>
    </source>
</evidence>
<dbReference type="Pfam" id="PF08713">
    <property type="entry name" value="DNA_alkylation"/>
    <property type="match status" value="1"/>
</dbReference>
<sequence>MEAKEIIQQLKEMSSDKFKQNVVRMGIPEENSIGVSTVMLRKMVPKIGRSNELAWDLWNTGYHEAKLLAVLLMEKKKVTLDDVRKMMTQVYSWDLCDHICKNLIIKIPGYQNLILEWCDNSNTYYRRAVFTLIASVSVHEKNVTEEEITSYLNLIKECSEDNREHVKKAVSWALREIGKIDYNYLERAIETAQELKERSSKACQWIAKDALKELETLVKVEGRTRLITSKSQMAKEQGLS</sequence>
<dbReference type="PANTHER" id="PTHR41291">
    <property type="entry name" value="DNA ALKYLATION REPAIR PROTEIN"/>
    <property type="match status" value="1"/>
</dbReference>
<gene>
    <name evidence="1" type="ORF">SAMN04487772_10381</name>
</gene>
<dbReference type="STRING" id="29364.SAMN04487772_10381"/>
<dbReference type="RefSeq" id="WP_092476175.1">
    <property type="nucleotide sequence ID" value="NZ_FOHN01000003.1"/>
</dbReference>
<proteinExistence type="predicted"/>
<keyword evidence="2" id="KW-1185">Reference proteome</keyword>
<dbReference type="SUPFAM" id="SSF48371">
    <property type="entry name" value="ARM repeat"/>
    <property type="match status" value="1"/>
</dbReference>
<evidence type="ECO:0000313" key="2">
    <source>
        <dbReference type="Proteomes" id="UP000199800"/>
    </source>
</evidence>
<dbReference type="EMBL" id="FOHN01000003">
    <property type="protein sequence ID" value="SES78304.1"/>
    <property type="molecule type" value="Genomic_DNA"/>
</dbReference>
<organism evidence="1 2">
    <name type="scientific">[Clostridium] polysaccharolyticum</name>
    <dbReference type="NCBI Taxonomy" id="29364"/>
    <lineage>
        <taxon>Bacteria</taxon>
        <taxon>Bacillati</taxon>
        <taxon>Bacillota</taxon>
        <taxon>Clostridia</taxon>
        <taxon>Lachnospirales</taxon>
        <taxon>Lachnospiraceae</taxon>
    </lineage>
</organism>
<dbReference type="InterPro" id="IPR014825">
    <property type="entry name" value="DNA_alkylation"/>
</dbReference>
<reference evidence="1 2" key="1">
    <citation type="submission" date="2016-10" db="EMBL/GenBank/DDBJ databases">
        <authorList>
            <person name="de Groot N.N."/>
        </authorList>
    </citation>
    <scope>NUCLEOTIDE SEQUENCE [LARGE SCALE GENOMIC DNA]</scope>
    <source>
        <strain evidence="1 2">DSM 1801</strain>
    </source>
</reference>
<dbReference type="Proteomes" id="UP000199800">
    <property type="component" value="Unassembled WGS sequence"/>
</dbReference>
<dbReference type="AlphaFoldDB" id="A0A1H9Z9V6"/>
<dbReference type="OrthoDB" id="9775346at2"/>
<dbReference type="InterPro" id="IPR016024">
    <property type="entry name" value="ARM-type_fold"/>
</dbReference>
<dbReference type="Gene3D" id="1.25.10.90">
    <property type="match status" value="1"/>
</dbReference>
<dbReference type="CDD" id="cd06561">
    <property type="entry name" value="AlkD_like"/>
    <property type="match status" value="1"/>
</dbReference>
<protein>
    <submittedName>
        <fullName evidence="1">3-methyladenine DNA glycosylase AlkD</fullName>
    </submittedName>
</protein>
<dbReference type="PANTHER" id="PTHR41291:SF1">
    <property type="entry name" value="DNA ALKYLATION REPAIR PROTEIN"/>
    <property type="match status" value="1"/>
</dbReference>